<name>G9AGM4_SINF1</name>
<dbReference type="EMBL" id="HE616899">
    <property type="protein sequence ID" value="CCF00206.1"/>
    <property type="molecule type" value="Genomic_DNA"/>
</dbReference>
<dbReference type="RefSeq" id="WP_014331859.1">
    <property type="nucleotide sequence ID" value="NC_016815.1"/>
</dbReference>
<dbReference type="AlphaFoldDB" id="G9AGM4"/>
<dbReference type="HOGENOM" id="CLU_066193_3_2_5"/>
<keyword evidence="3" id="KW-0804">Transcription</keyword>
<evidence type="ECO:0000256" key="3">
    <source>
        <dbReference type="ARBA" id="ARBA00023163"/>
    </source>
</evidence>
<dbReference type="Pfam" id="PF20240">
    <property type="entry name" value="DUF6597"/>
    <property type="match status" value="1"/>
</dbReference>
<evidence type="ECO:0000313" key="5">
    <source>
        <dbReference type="EMBL" id="CCF00206.1"/>
    </source>
</evidence>
<gene>
    <name evidence="5" type="ordered locus">SFHH103_05743</name>
</gene>
<geneLocation type="plasmid" evidence="5 6">
    <name>pSfHH103e</name>
</geneLocation>
<protein>
    <submittedName>
        <fullName evidence="5">Transcriptional regulator, AraC family</fullName>
    </submittedName>
</protein>
<keyword evidence="2" id="KW-0238">DNA-binding</keyword>
<keyword evidence="5" id="KW-0614">Plasmid</keyword>
<dbReference type="KEGG" id="sfh:SFHH103_05743"/>
<dbReference type="PANTHER" id="PTHR46796">
    <property type="entry name" value="HTH-TYPE TRANSCRIPTIONAL ACTIVATOR RHAS-RELATED"/>
    <property type="match status" value="1"/>
</dbReference>
<dbReference type="PROSITE" id="PS01124">
    <property type="entry name" value="HTH_ARAC_FAMILY_2"/>
    <property type="match status" value="1"/>
</dbReference>
<keyword evidence="1" id="KW-0805">Transcription regulation</keyword>
<accession>G9AGM4</accession>
<dbReference type="InterPro" id="IPR046532">
    <property type="entry name" value="DUF6597"/>
</dbReference>
<proteinExistence type="predicted"/>
<dbReference type="Gene3D" id="1.10.10.60">
    <property type="entry name" value="Homeodomain-like"/>
    <property type="match status" value="1"/>
</dbReference>
<evidence type="ECO:0000256" key="1">
    <source>
        <dbReference type="ARBA" id="ARBA00023015"/>
    </source>
</evidence>
<dbReference type="SMART" id="SM00342">
    <property type="entry name" value="HTH_ARAC"/>
    <property type="match status" value="1"/>
</dbReference>
<dbReference type="InterPro" id="IPR050204">
    <property type="entry name" value="AraC_XylS_family_regulators"/>
</dbReference>
<dbReference type="Proteomes" id="UP000007735">
    <property type="component" value="Plasmid pSfHH103e"/>
</dbReference>
<dbReference type="InterPro" id="IPR018060">
    <property type="entry name" value="HTH_AraC"/>
</dbReference>
<dbReference type="GO" id="GO:0003700">
    <property type="term" value="F:DNA-binding transcription factor activity"/>
    <property type="evidence" value="ECO:0007669"/>
    <property type="project" value="InterPro"/>
</dbReference>
<evidence type="ECO:0000259" key="4">
    <source>
        <dbReference type="PROSITE" id="PS01124"/>
    </source>
</evidence>
<reference evidence="5 6" key="1">
    <citation type="journal article" date="2012" name="J. Bacteriol.">
        <title>Genome sequence of the soybean symbiont Sinorhizobium fredii HH103.</title>
        <authorList>
            <person name="Weidner S."/>
            <person name="Becker A."/>
            <person name="Bonilla I."/>
            <person name="Jaenicke S."/>
            <person name="Lloret J."/>
            <person name="Margaret I."/>
            <person name="Puhler A."/>
            <person name="Ruiz-Sainz J.E."/>
            <person name="Schneiker-Bekel S."/>
            <person name="Szczepanowski R."/>
            <person name="Vinardell J.M."/>
            <person name="Zehner S."/>
            <person name="Gottfert M."/>
        </authorList>
    </citation>
    <scope>NUCLEOTIDE SEQUENCE [LARGE SCALE GENOMIC DNA]</scope>
    <source>
        <strain evidence="5 6">HH103</strain>
        <plasmid evidence="6">pSfHH103e</plasmid>
    </source>
</reference>
<dbReference type="InterPro" id="IPR009057">
    <property type="entry name" value="Homeodomain-like_sf"/>
</dbReference>
<dbReference type="SUPFAM" id="SSF46689">
    <property type="entry name" value="Homeodomain-like"/>
    <property type="match status" value="1"/>
</dbReference>
<dbReference type="GO" id="GO:0043565">
    <property type="term" value="F:sequence-specific DNA binding"/>
    <property type="evidence" value="ECO:0007669"/>
    <property type="project" value="InterPro"/>
</dbReference>
<sequence>MTLGRYTELPHLADLNAGIEAVWLSVSSREDTYRVLPDGRCDIILKFTIKRRPISELTPIVTGPTTGFYDVPLEPGTGFVGVRLRPGYFQKILGLEPLQLRGGGLVGDAALDLCPGLKALCTPALDEEELVDRLVRFVHKRYAESDFEVALLSRNIMSALHASGGRLRIADVASMHGVCERTARRVLHRAIGLSPKAFASIIQFHRALRLLRDHRLSLADAALEAGFADQSHMCRVFQRMGGFSPARLPEVTLVTISD</sequence>
<feature type="domain" description="HTH araC/xylS-type" evidence="4">
    <location>
        <begin position="132"/>
        <end position="251"/>
    </location>
</feature>
<organism evidence="5 6">
    <name type="scientific">Sinorhizobium fredii (strain HH103)</name>
    <dbReference type="NCBI Taxonomy" id="1117943"/>
    <lineage>
        <taxon>Bacteria</taxon>
        <taxon>Pseudomonadati</taxon>
        <taxon>Pseudomonadota</taxon>
        <taxon>Alphaproteobacteria</taxon>
        <taxon>Hyphomicrobiales</taxon>
        <taxon>Rhizobiaceae</taxon>
        <taxon>Sinorhizobium/Ensifer group</taxon>
        <taxon>Sinorhizobium</taxon>
    </lineage>
</organism>
<dbReference type="Pfam" id="PF12833">
    <property type="entry name" value="HTH_18"/>
    <property type="match status" value="1"/>
</dbReference>
<evidence type="ECO:0000256" key="2">
    <source>
        <dbReference type="ARBA" id="ARBA00023125"/>
    </source>
</evidence>
<evidence type="ECO:0000313" key="6">
    <source>
        <dbReference type="Proteomes" id="UP000007735"/>
    </source>
</evidence>